<keyword evidence="1" id="KW-0732">Signal</keyword>
<sequence length="260" mass="26931">MTKKATLLGVMCAISLSALLVGCNNDEPIGGSAQALVVECVDPGGEIPAGEWVCGEERVVECTSARGTYVATIYAELTAGACAEATVTVSDEGPFALGSHEVVVTAEVEGGEVEAASLCASELVVVDTTAPVLTDRLAELWPPNHKFHTITVDDCVAVEDACDDEVEVTFTYAASDEPRNDTGDGNTEEDIVNLGCGSVELLAERKGNGDARVYTLGVRAVDASGNVTEGECHVIVPHDQGGKVPVDSGIAYQEEAPACE</sequence>
<dbReference type="Proteomes" id="UP000238348">
    <property type="component" value="Chromosome"/>
</dbReference>
<reference evidence="2 3" key="1">
    <citation type="submission" date="2015-09" db="EMBL/GenBank/DDBJ databases">
        <title>Sorangium comparison.</title>
        <authorList>
            <person name="Zaburannyi N."/>
            <person name="Bunk B."/>
            <person name="Overmann J."/>
            <person name="Mueller R."/>
        </authorList>
    </citation>
    <scope>NUCLEOTIDE SEQUENCE [LARGE SCALE GENOMIC DNA]</scope>
    <source>
        <strain evidence="2 3">So ce26</strain>
    </source>
</reference>
<gene>
    <name evidence="2" type="ORF">SOCE26_105300</name>
</gene>
<feature type="chain" id="PRO_5014752802" description="Secreted protein" evidence="1">
    <location>
        <begin position="21"/>
        <end position="260"/>
    </location>
</feature>
<dbReference type="AlphaFoldDB" id="A0A2L0FBL0"/>
<name>A0A2L0FBL0_SORCE</name>
<feature type="signal peptide" evidence="1">
    <location>
        <begin position="1"/>
        <end position="20"/>
    </location>
</feature>
<protein>
    <recommendedName>
        <fullName evidence="4">Secreted protein</fullName>
    </recommendedName>
</protein>
<evidence type="ECO:0000313" key="2">
    <source>
        <dbReference type="EMBL" id="AUX48985.1"/>
    </source>
</evidence>
<dbReference type="EMBL" id="CP012673">
    <property type="protein sequence ID" value="AUX48985.1"/>
    <property type="molecule type" value="Genomic_DNA"/>
</dbReference>
<proteinExistence type="predicted"/>
<dbReference type="PROSITE" id="PS51257">
    <property type="entry name" value="PROKAR_LIPOPROTEIN"/>
    <property type="match status" value="1"/>
</dbReference>
<evidence type="ECO:0008006" key="4">
    <source>
        <dbReference type="Google" id="ProtNLM"/>
    </source>
</evidence>
<evidence type="ECO:0000313" key="3">
    <source>
        <dbReference type="Proteomes" id="UP000238348"/>
    </source>
</evidence>
<organism evidence="2 3">
    <name type="scientific">Sorangium cellulosum</name>
    <name type="common">Polyangium cellulosum</name>
    <dbReference type="NCBI Taxonomy" id="56"/>
    <lineage>
        <taxon>Bacteria</taxon>
        <taxon>Pseudomonadati</taxon>
        <taxon>Myxococcota</taxon>
        <taxon>Polyangia</taxon>
        <taxon>Polyangiales</taxon>
        <taxon>Polyangiaceae</taxon>
        <taxon>Sorangium</taxon>
    </lineage>
</organism>
<accession>A0A2L0FBL0</accession>
<evidence type="ECO:0000256" key="1">
    <source>
        <dbReference type="SAM" id="SignalP"/>
    </source>
</evidence>